<keyword evidence="1" id="KW-0472">Membrane</keyword>
<organism evidence="2 3">
    <name type="scientific">Allokutzneria albata</name>
    <name type="common">Kibdelosporangium albatum</name>
    <dbReference type="NCBI Taxonomy" id="211114"/>
    <lineage>
        <taxon>Bacteria</taxon>
        <taxon>Bacillati</taxon>
        <taxon>Actinomycetota</taxon>
        <taxon>Actinomycetes</taxon>
        <taxon>Pseudonocardiales</taxon>
        <taxon>Pseudonocardiaceae</taxon>
        <taxon>Allokutzneria</taxon>
    </lineage>
</organism>
<feature type="transmembrane region" description="Helical" evidence="1">
    <location>
        <begin position="25"/>
        <end position="44"/>
    </location>
</feature>
<protein>
    <submittedName>
        <fullName evidence="2">Uncharacterized protein</fullName>
    </submittedName>
</protein>
<evidence type="ECO:0000256" key="1">
    <source>
        <dbReference type="SAM" id="Phobius"/>
    </source>
</evidence>
<name>A0A1G9QUB1_ALLAB</name>
<reference evidence="2 3" key="1">
    <citation type="submission" date="2016-10" db="EMBL/GenBank/DDBJ databases">
        <authorList>
            <person name="de Groot N.N."/>
        </authorList>
    </citation>
    <scope>NUCLEOTIDE SEQUENCE [LARGE SCALE GENOMIC DNA]</scope>
    <source>
        <strain evidence="2 3">DSM 44149</strain>
    </source>
</reference>
<sequence length="77" mass="8564">MPCVSTCLCRPFSYSRRISGDGATTVAKGCLAFAFLMFFAPLWLCFALMWWTLVACYLVTVGLVKGTLWVGSALWTR</sequence>
<dbReference type="EMBL" id="LT629701">
    <property type="protein sequence ID" value="SDM14596.1"/>
    <property type="molecule type" value="Genomic_DNA"/>
</dbReference>
<keyword evidence="1" id="KW-0812">Transmembrane</keyword>
<evidence type="ECO:0000313" key="2">
    <source>
        <dbReference type="EMBL" id="SDM14596.1"/>
    </source>
</evidence>
<dbReference type="AlphaFoldDB" id="A0A1G9QUB1"/>
<feature type="transmembrane region" description="Helical" evidence="1">
    <location>
        <begin position="50"/>
        <end position="75"/>
    </location>
</feature>
<gene>
    <name evidence="2" type="ORF">SAMN04489726_0004</name>
</gene>
<accession>A0A1G9QUB1</accession>
<keyword evidence="3" id="KW-1185">Reference proteome</keyword>
<evidence type="ECO:0000313" key="3">
    <source>
        <dbReference type="Proteomes" id="UP000183376"/>
    </source>
</evidence>
<dbReference type="Proteomes" id="UP000183376">
    <property type="component" value="Chromosome I"/>
</dbReference>
<proteinExistence type="predicted"/>
<keyword evidence="1" id="KW-1133">Transmembrane helix</keyword>